<evidence type="ECO:0000256" key="1">
    <source>
        <dbReference type="SAM" id="MobiDB-lite"/>
    </source>
</evidence>
<dbReference type="InterPro" id="IPR013087">
    <property type="entry name" value="Znf_C2H2_type"/>
</dbReference>
<dbReference type="PROSITE" id="PS00028">
    <property type="entry name" value="ZINC_FINGER_C2H2_1"/>
    <property type="match status" value="1"/>
</dbReference>
<evidence type="ECO:0000259" key="2">
    <source>
        <dbReference type="PROSITE" id="PS00028"/>
    </source>
</evidence>
<dbReference type="Proteomes" id="UP000198211">
    <property type="component" value="Unassembled WGS sequence"/>
</dbReference>
<feature type="domain" description="C2H2-type" evidence="2">
    <location>
        <begin position="23"/>
        <end position="44"/>
    </location>
</feature>
<protein>
    <submittedName>
        <fullName evidence="3">Ubiquitin fusion degradation protein</fullName>
    </submittedName>
</protein>
<organism evidence="3 4">
    <name type="scientific">Phytophthora megakarya</name>
    <dbReference type="NCBI Taxonomy" id="4795"/>
    <lineage>
        <taxon>Eukaryota</taxon>
        <taxon>Sar</taxon>
        <taxon>Stramenopiles</taxon>
        <taxon>Oomycota</taxon>
        <taxon>Peronosporomycetes</taxon>
        <taxon>Peronosporales</taxon>
        <taxon>Peronosporaceae</taxon>
        <taxon>Phytophthora</taxon>
    </lineage>
</organism>
<proteinExistence type="predicted"/>
<gene>
    <name evidence="3" type="ORF">PHMEG_00033247</name>
</gene>
<feature type="compositionally biased region" description="Polar residues" evidence="1">
    <location>
        <begin position="140"/>
        <end position="149"/>
    </location>
</feature>
<comment type="caution">
    <text evidence="3">The sequence shown here is derived from an EMBL/GenBank/DDBJ whole genome shotgun (WGS) entry which is preliminary data.</text>
</comment>
<evidence type="ECO:0000313" key="3">
    <source>
        <dbReference type="EMBL" id="OWY96476.1"/>
    </source>
</evidence>
<evidence type="ECO:0000313" key="4">
    <source>
        <dbReference type="Proteomes" id="UP000198211"/>
    </source>
</evidence>
<feature type="region of interest" description="Disordered" evidence="1">
    <location>
        <begin position="162"/>
        <end position="183"/>
    </location>
</feature>
<accession>A0A225UV87</accession>
<dbReference type="EMBL" id="NBNE01011582">
    <property type="protein sequence ID" value="OWY96476.1"/>
    <property type="molecule type" value="Genomic_DNA"/>
</dbReference>
<keyword evidence="4" id="KW-1185">Reference proteome</keyword>
<name>A0A225UV87_9STRA</name>
<feature type="region of interest" description="Disordered" evidence="1">
    <location>
        <begin position="130"/>
        <end position="149"/>
    </location>
</feature>
<sequence length="194" mass="21763">MQFECSTCHEKILLVNESQHQHCPTCSVICESTDALEEHERDEHTASLTCTFCGELFTQPHSNKITRPVLAQGRLRRKGDVSALNISSRSQVNNMSNNLNLPAITFNRRTIPAPSKLVLPTRPINQAGKLKKLKPRPSPQLKSLPQRSETTQAIFERLSISNASGTSQRTLPDQRSTTNSKAKRRVNLRLDKLP</sequence>
<dbReference type="STRING" id="4795.A0A225UV87"/>
<reference evidence="4" key="1">
    <citation type="submission" date="2017-03" db="EMBL/GenBank/DDBJ databases">
        <title>Phytopthora megakarya and P. palmivora, two closely related causual agents of cacao black pod achieved similar genome size and gene model numbers by different mechanisms.</title>
        <authorList>
            <person name="Ali S."/>
            <person name="Shao J."/>
            <person name="Larry D.J."/>
            <person name="Kronmiller B."/>
            <person name="Shen D."/>
            <person name="Strem M.D."/>
            <person name="Melnick R.L."/>
            <person name="Guiltinan M.J."/>
            <person name="Tyler B.M."/>
            <person name="Meinhardt L.W."/>
            <person name="Bailey B.A."/>
        </authorList>
    </citation>
    <scope>NUCLEOTIDE SEQUENCE [LARGE SCALE GENOMIC DNA]</scope>
    <source>
        <strain evidence="4">zdho120</strain>
    </source>
</reference>
<feature type="compositionally biased region" description="Polar residues" evidence="1">
    <location>
        <begin position="162"/>
        <end position="180"/>
    </location>
</feature>
<dbReference type="AlphaFoldDB" id="A0A225UV87"/>